<accession>A0A1I4PS65</accession>
<feature type="non-terminal residue" evidence="2">
    <location>
        <position position="1"/>
    </location>
</feature>
<dbReference type="EMBL" id="FOTS01000071">
    <property type="protein sequence ID" value="SFM30564.1"/>
    <property type="molecule type" value="Genomic_DNA"/>
</dbReference>
<organism evidence="2 3">
    <name type="scientific">Pelosinus propionicus DSM 13327</name>
    <dbReference type="NCBI Taxonomy" id="1123291"/>
    <lineage>
        <taxon>Bacteria</taxon>
        <taxon>Bacillati</taxon>
        <taxon>Bacillota</taxon>
        <taxon>Negativicutes</taxon>
        <taxon>Selenomonadales</taxon>
        <taxon>Sporomusaceae</taxon>
        <taxon>Pelosinus</taxon>
    </lineage>
</organism>
<dbReference type="RefSeq" id="WP_175490684.1">
    <property type="nucleotide sequence ID" value="NZ_FOTS01000071.1"/>
</dbReference>
<dbReference type="STRING" id="1123291.SAMN04490355_107120"/>
<gene>
    <name evidence="2" type="ORF">SAMN04490355_107120</name>
</gene>
<proteinExistence type="predicted"/>
<evidence type="ECO:0000313" key="2">
    <source>
        <dbReference type="EMBL" id="SFM30564.1"/>
    </source>
</evidence>
<evidence type="ECO:0000259" key="1">
    <source>
        <dbReference type="Pfam" id="PF13751"/>
    </source>
</evidence>
<sequence length="62" mass="6971">IQVEGAFGVLKADMGFRRFLMRGSVKVQTEFLLLCMGYNLNKLHNKIQSGRCGTYLHIPKAA</sequence>
<evidence type="ECO:0000313" key="3">
    <source>
        <dbReference type="Proteomes" id="UP000199520"/>
    </source>
</evidence>
<protein>
    <submittedName>
        <fullName evidence="2">Transposase DDE domain-containing protein</fullName>
    </submittedName>
</protein>
<dbReference type="Proteomes" id="UP000199520">
    <property type="component" value="Unassembled WGS sequence"/>
</dbReference>
<keyword evidence="3" id="KW-1185">Reference proteome</keyword>
<reference evidence="3" key="1">
    <citation type="submission" date="2016-10" db="EMBL/GenBank/DDBJ databases">
        <authorList>
            <person name="Varghese N."/>
            <person name="Submissions S."/>
        </authorList>
    </citation>
    <scope>NUCLEOTIDE SEQUENCE [LARGE SCALE GENOMIC DNA]</scope>
    <source>
        <strain evidence="3">DSM 13327</strain>
    </source>
</reference>
<dbReference type="AlphaFoldDB" id="A0A1I4PS65"/>
<dbReference type="Pfam" id="PF13751">
    <property type="entry name" value="DDE_Tnp_1_6"/>
    <property type="match status" value="1"/>
</dbReference>
<feature type="domain" description="Transposase DDE" evidence="1">
    <location>
        <begin position="1"/>
        <end position="44"/>
    </location>
</feature>
<name>A0A1I4PS65_9FIRM</name>
<dbReference type="InterPro" id="IPR025668">
    <property type="entry name" value="Tnp_DDE_dom"/>
</dbReference>
<dbReference type="PANTHER" id="PTHR33408:SF2">
    <property type="entry name" value="TRANSPOSASE DDE DOMAIN-CONTAINING PROTEIN"/>
    <property type="match status" value="1"/>
</dbReference>
<dbReference type="PANTHER" id="PTHR33408">
    <property type="entry name" value="TRANSPOSASE"/>
    <property type="match status" value="1"/>
</dbReference>